<protein>
    <submittedName>
        <fullName evidence="1">Uncharacterized protein</fullName>
    </submittedName>
</protein>
<evidence type="ECO:0000313" key="2">
    <source>
        <dbReference type="Proteomes" id="UP000008909"/>
    </source>
</evidence>
<dbReference type="EMBL" id="DF143905">
    <property type="protein sequence ID" value="GAA54593.1"/>
    <property type="molecule type" value="Genomic_DNA"/>
</dbReference>
<accession>G7YNR2</accession>
<organism evidence="1 2">
    <name type="scientific">Clonorchis sinensis</name>
    <name type="common">Chinese liver fluke</name>
    <dbReference type="NCBI Taxonomy" id="79923"/>
    <lineage>
        <taxon>Eukaryota</taxon>
        <taxon>Metazoa</taxon>
        <taxon>Spiralia</taxon>
        <taxon>Lophotrochozoa</taxon>
        <taxon>Platyhelminthes</taxon>
        <taxon>Trematoda</taxon>
        <taxon>Digenea</taxon>
        <taxon>Opisthorchiida</taxon>
        <taxon>Opisthorchiata</taxon>
        <taxon>Opisthorchiidae</taxon>
        <taxon>Clonorchis</taxon>
    </lineage>
</organism>
<sequence>MQCYMNRIIYDGRTDFTCPSRALHKFGLYIKRLGIQKIADGYESLLAENPSIVDYLTAHRRWSVSIEMTHYLQTTCATSKNRIMQLSDEGGTNIQGFKWVEVVAHFGTTAKRHMAFRTQKITDRLQMLYRRTHARKRYPPNCALMMSPPKVTKSLKANCQARRTDQQRIKRCVAAVTKNECRARTKNSHRASRGSQGPMRWKRYLTWQFDISTSVHDLCKENLFVWF</sequence>
<keyword evidence="2" id="KW-1185">Reference proteome</keyword>
<dbReference type="Proteomes" id="UP000008909">
    <property type="component" value="Unassembled WGS sequence"/>
</dbReference>
<evidence type="ECO:0000313" key="1">
    <source>
        <dbReference type="EMBL" id="GAA54593.1"/>
    </source>
</evidence>
<proteinExistence type="predicted"/>
<gene>
    <name evidence="1" type="ORF">CLF_104033</name>
</gene>
<reference evidence="1" key="1">
    <citation type="journal article" date="2011" name="Genome Biol.">
        <title>The draft genome of the carcinogenic human liver fluke Clonorchis sinensis.</title>
        <authorList>
            <person name="Wang X."/>
            <person name="Chen W."/>
            <person name="Huang Y."/>
            <person name="Sun J."/>
            <person name="Men J."/>
            <person name="Liu H."/>
            <person name="Luo F."/>
            <person name="Guo L."/>
            <person name="Lv X."/>
            <person name="Deng C."/>
            <person name="Zhou C."/>
            <person name="Fan Y."/>
            <person name="Li X."/>
            <person name="Huang L."/>
            <person name="Hu Y."/>
            <person name="Liang C."/>
            <person name="Hu X."/>
            <person name="Xu J."/>
            <person name="Yu X."/>
        </authorList>
    </citation>
    <scope>NUCLEOTIDE SEQUENCE [LARGE SCALE GENOMIC DNA]</scope>
    <source>
        <strain evidence="1">Henan</strain>
    </source>
</reference>
<name>G7YNR2_CLOSI</name>
<reference key="2">
    <citation type="submission" date="2011-10" db="EMBL/GenBank/DDBJ databases">
        <title>The genome and transcriptome sequence of Clonorchis sinensis provide insights into the carcinogenic liver fluke.</title>
        <authorList>
            <person name="Wang X."/>
            <person name="Huang Y."/>
            <person name="Chen W."/>
            <person name="Liu H."/>
            <person name="Guo L."/>
            <person name="Chen Y."/>
            <person name="Luo F."/>
            <person name="Zhou W."/>
            <person name="Sun J."/>
            <person name="Mao Q."/>
            <person name="Liang P."/>
            <person name="Zhou C."/>
            <person name="Tian Y."/>
            <person name="Men J."/>
            <person name="Lv X."/>
            <person name="Huang L."/>
            <person name="Zhou J."/>
            <person name="Hu Y."/>
            <person name="Li R."/>
            <person name="Zhang F."/>
            <person name="Lei H."/>
            <person name="Li X."/>
            <person name="Hu X."/>
            <person name="Liang C."/>
            <person name="Xu J."/>
            <person name="Wu Z."/>
            <person name="Yu X."/>
        </authorList>
    </citation>
    <scope>NUCLEOTIDE SEQUENCE</scope>
    <source>
        <strain>Henan</strain>
    </source>
</reference>
<dbReference type="AlphaFoldDB" id="G7YNR2"/>